<protein>
    <submittedName>
        <fullName evidence="1">Uncharacterized protein</fullName>
    </submittedName>
</protein>
<keyword evidence="2" id="KW-1185">Reference proteome</keyword>
<dbReference type="AlphaFoldDB" id="A0A1I5WF54"/>
<proteinExistence type="predicted"/>
<reference evidence="2" key="1">
    <citation type="submission" date="2016-10" db="EMBL/GenBank/DDBJ databases">
        <authorList>
            <person name="Varghese N."/>
            <person name="Submissions S."/>
        </authorList>
    </citation>
    <scope>NUCLEOTIDE SEQUENCE [LARGE SCALE GENOMIC DNA]</scope>
    <source>
        <strain evidence="2">CGMCC 1.10329</strain>
    </source>
</reference>
<name>A0A1I5WF54_9EURY</name>
<accession>A0A1I5WF54</accession>
<organism evidence="1 2">
    <name type="scientific">Halolamina pelagica</name>
    <dbReference type="NCBI Taxonomy" id="699431"/>
    <lineage>
        <taxon>Archaea</taxon>
        <taxon>Methanobacteriati</taxon>
        <taxon>Methanobacteriota</taxon>
        <taxon>Stenosarchaea group</taxon>
        <taxon>Halobacteria</taxon>
        <taxon>Halobacteriales</taxon>
        <taxon>Haloferacaceae</taxon>
    </lineage>
</organism>
<dbReference type="Proteomes" id="UP000183769">
    <property type="component" value="Unassembled WGS sequence"/>
</dbReference>
<dbReference type="EMBL" id="FOXI01000029">
    <property type="protein sequence ID" value="SFQ18362.1"/>
    <property type="molecule type" value="Genomic_DNA"/>
</dbReference>
<evidence type="ECO:0000313" key="2">
    <source>
        <dbReference type="Proteomes" id="UP000183769"/>
    </source>
</evidence>
<sequence length="50" mass="5591">MPANTPDESDVEPIITRVRHDVVAQVFYDLATGVSNQWGFRSHITYGQTA</sequence>
<gene>
    <name evidence="1" type="ORF">SAMN05216277_1299</name>
</gene>
<evidence type="ECO:0000313" key="1">
    <source>
        <dbReference type="EMBL" id="SFQ18362.1"/>
    </source>
</evidence>